<dbReference type="EMBL" id="CP099717">
    <property type="protein sequence ID" value="USV58692.1"/>
    <property type="molecule type" value="Genomic_DNA"/>
</dbReference>
<dbReference type="InterPro" id="IPR052563">
    <property type="entry name" value="FliK"/>
</dbReference>
<reference evidence="6" key="1">
    <citation type="submission" date="2022-06" db="EMBL/GenBank/DDBJ databases">
        <title>Complete Genome of Aeromonas sp. Strain SOD01 Isolated from an Urban Freshwater Stream.</title>
        <authorList>
            <person name="Williams L.E."/>
            <person name="Brysgel T."/>
            <person name="Capestro E.M."/>
            <person name="Foltz G.V."/>
            <person name="Gardner A.E."/>
            <person name="Ingrassia J."/>
            <person name="Peterson E."/>
            <person name="Arruda J."/>
            <person name="Flaherty I."/>
            <person name="Hunt M."/>
            <person name="Pappas G."/>
            <person name="Ramsaran S."/>
            <person name="Rocha M."/>
        </authorList>
    </citation>
    <scope>NUCLEOTIDE SEQUENCE</scope>
    <source>
        <strain evidence="6">SOD01</strain>
    </source>
</reference>
<feature type="compositionally biased region" description="Basic and acidic residues" evidence="4">
    <location>
        <begin position="83"/>
        <end position="94"/>
    </location>
</feature>
<dbReference type="InterPro" id="IPR001635">
    <property type="entry name" value="Flag_hook_Flik"/>
</dbReference>
<evidence type="ECO:0000259" key="5">
    <source>
        <dbReference type="Pfam" id="PF02120"/>
    </source>
</evidence>
<feature type="region of interest" description="Disordered" evidence="4">
    <location>
        <begin position="74"/>
        <end position="98"/>
    </location>
</feature>
<dbReference type="AlphaFoldDB" id="A0AAE9MJ42"/>
<feature type="compositionally biased region" description="Gly residues" evidence="4">
    <location>
        <begin position="635"/>
        <end position="646"/>
    </location>
</feature>
<dbReference type="PANTHER" id="PTHR37533">
    <property type="entry name" value="FLAGELLAR HOOK-LENGTH CONTROL PROTEIN"/>
    <property type="match status" value="1"/>
</dbReference>
<name>A0AAE9MJ42_9GAMM</name>
<evidence type="ECO:0000256" key="3">
    <source>
        <dbReference type="ARBA" id="ARBA00022795"/>
    </source>
</evidence>
<dbReference type="PRINTS" id="PR01007">
    <property type="entry name" value="FLGHOOKFLIK"/>
</dbReference>
<feature type="compositionally biased region" description="Polar residues" evidence="4">
    <location>
        <begin position="365"/>
        <end position="374"/>
    </location>
</feature>
<feature type="region of interest" description="Disordered" evidence="4">
    <location>
        <begin position="488"/>
        <end position="521"/>
    </location>
</feature>
<keyword evidence="6" id="KW-0966">Cell projection</keyword>
<feature type="region of interest" description="Disordered" evidence="4">
    <location>
        <begin position="188"/>
        <end position="207"/>
    </location>
</feature>
<evidence type="ECO:0000256" key="4">
    <source>
        <dbReference type="SAM" id="MobiDB-lite"/>
    </source>
</evidence>
<dbReference type="InterPro" id="IPR021136">
    <property type="entry name" value="Flagellar_hook_control-like_C"/>
</dbReference>
<comment type="function">
    <text evidence="1">Controls the length of the flagellar hook.</text>
</comment>
<feature type="region of interest" description="Disordered" evidence="4">
    <location>
        <begin position="119"/>
        <end position="151"/>
    </location>
</feature>
<keyword evidence="7" id="KW-1185">Reference proteome</keyword>
<dbReference type="GO" id="GO:0009424">
    <property type="term" value="C:bacterial-type flagellum hook"/>
    <property type="evidence" value="ECO:0007669"/>
    <property type="project" value="InterPro"/>
</dbReference>
<feature type="compositionally biased region" description="Low complexity" evidence="4">
    <location>
        <begin position="389"/>
        <end position="413"/>
    </location>
</feature>
<proteinExistence type="inferred from homology"/>
<feature type="compositionally biased region" description="Polar residues" evidence="4">
    <location>
        <begin position="1"/>
        <end position="16"/>
    </location>
</feature>
<dbReference type="RefSeq" id="WP_252995865.1">
    <property type="nucleotide sequence ID" value="NZ_CP099717.1"/>
</dbReference>
<keyword evidence="3" id="KW-1005">Bacterial flagellum biogenesis</keyword>
<dbReference type="InterPro" id="IPR038610">
    <property type="entry name" value="FliK-like_C_sf"/>
</dbReference>
<evidence type="ECO:0000256" key="1">
    <source>
        <dbReference type="ARBA" id="ARBA00003944"/>
    </source>
</evidence>
<comment type="similarity">
    <text evidence="2">Belongs to the FliK family.</text>
</comment>
<feature type="region of interest" description="Disordered" evidence="4">
    <location>
        <begin position="307"/>
        <end position="419"/>
    </location>
</feature>
<dbReference type="CDD" id="cd17470">
    <property type="entry name" value="T3SS_Flik_C"/>
    <property type="match status" value="1"/>
</dbReference>
<feature type="domain" description="Flagellar hook-length control protein-like C-terminal" evidence="5">
    <location>
        <begin position="541"/>
        <end position="624"/>
    </location>
</feature>
<sequence length="676" mass="68914">MIQTQLIKATATQTTPADARLPLGTGEGAGLPSLDEARAAFADAMAKAQRTEISPSVSQGGDGESLLPEVDAKSLASSLDESQAGHDKPAKGEAAEAELPPSDFLQQLQASLRQDAGLSTPPVVASVQTEPSVEPSAQGSHPVAPPVEASAQNSLPVAPSVEPLVQSSLPVAPSAQASLPVVASAPAAPATADGNSLPPESQSASRLEAGKPAGVNALPATAQPSEVLIGGTLNAEAGEGADTISDVTSTAGTVRVDGLPGEETPATDPQHTNKGGKPALEEVAEQPPMSAKERAALLAKVLPQAPQVATEPVPEGGEPTQVGKAEQPVSPEPAAKVAHTAQTTHSGPSAQGSAARAFGEGQTKMEMTTGTEPTASAEDGAKPDTETEAQQLKPAQAAKAEAGAAVASNAAPQLATPVTEPVLTAPQQILASREPQGPQASLASLSAGIQQMEAEPAVAVKVAAELKQPDMKQKPGELGKHGGLEVGATEQSEASPSAQSAQQASQIAEHRPAAEVAARRDAQSLPHLRLATPEAPAQLHQKVNLMLADKLQQAEIQLDPLGLGKMKIQIQIDASNQANVHFVVQHGQTREMLEQAMPRLRDMLAGQGIQLGQTLVQQQPQQQQSQGQSPFSGQGQQGQSGGGTLGGREPAEGEVTTRTMSLLVESANEAGIDFYA</sequence>
<dbReference type="Gene3D" id="3.30.750.140">
    <property type="match status" value="1"/>
</dbReference>
<feature type="compositionally biased region" description="Polar residues" evidence="4">
    <location>
        <begin position="340"/>
        <end position="352"/>
    </location>
</feature>
<feature type="compositionally biased region" description="Low complexity" evidence="4">
    <location>
        <begin position="615"/>
        <end position="634"/>
    </location>
</feature>
<organism evidence="6 7">
    <name type="scientific">Aeromonas encheleia</name>
    <dbReference type="NCBI Taxonomy" id="73010"/>
    <lineage>
        <taxon>Bacteria</taxon>
        <taxon>Pseudomonadati</taxon>
        <taxon>Pseudomonadota</taxon>
        <taxon>Gammaproteobacteria</taxon>
        <taxon>Aeromonadales</taxon>
        <taxon>Aeromonadaceae</taxon>
        <taxon>Aeromonas</taxon>
    </lineage>
</organism>
<dbReference type="PANTHER" id="PTHR37533:SF2">
    <property type="entry name" value="FLAGELLAR HOOK-LENGTH CONTROL PROTEIN"/>
    <property type="match status" value="1"/>
</dbReference>
<keyword evidence="6" id="KW-0969">Cilium</keyword>
<evidence type="ECO:0000313" key="6">
    <source>
        <dbReference type="EMBL" id="USV58692.1"/>
    </source>
</evidence>
<feature type="compositionally biased region" description="Polar residues" evidence="4">
    <location>
        <begin position="126"/>
        <end position="139"/>
    </location>
</feature>
<keyword evidence="6" id="KW-0282">Flagellum</keyword>
<feature type="region of interest" description="Disordered" evidence="4">
    <location>
        <begin position="257"/>
        <end position="277"/>
    </location>
</feature>
<protein>
    <submittedName>
        <fullName evidence="6">Flagellar hook-length control protein FliK</fullName>
    </submittedName>
</protein>
<dbReference type="Pfam" id="PF02120">
    <property type="entry name" value="Flg_hook"/>
    <property type="match status" value="1"/>
</dbReference>
<dbReference type="GO" id="GO:0044780">
    <property type="term" value="P:bacterial-type flagellum assembly"/>
    <property type="evidence" value="ECO:0007669"/>
    <property type="project" value="InterPro"/>
</dbReference>
<feature type="compositionally biased region" description="Low complexity" evidence="4">
    <location>
        <begin position="490"/>
        <end position="507"/>
    </location>
</feature>
<gene>
    <name evidence="6" type="ORF">NHF51_05970</name>
</gene>
<feature type="region of interest" description="Disordered" evidence="4">
    <location>
        <begin position="1"/>
        <end position="32"/>
    </location>
</feature>
<evidence type="ECO:0000256" key="2">
    <source>
        <dbReference type="ARBA" id="ARBA00009149"/>
    </source>
</evidence>
<feature type="compositionally biased region" description="Basic and acidic residues" evidence="4">
    <location>
        <begin position="508"/>
        <end position="521"/>
    </location>
</feature>
<evidence type="ECO:0000313" key="7">
    <source>
        <dbReference type="Proteomes" id="UP001056890"/>
    </source>
</evidence>
<dbReference type="Proteomes" id="UP001056890">
    <property type="component" value="Chromosome"/>
</dbReference>
<accession>A0AAE9MJ42</accession>
<feature type="region of interest" description="Disordered" evidence="4">
    <location>
        <begin position="615"/>
        <end position="657"/>
    </location>
</feature>